<dbReference type="Gene3D" id="3.40.50.300">
    <property type="entry name" value="P-loop containing nucleotide triphosphate hydrolases"/>
    <property type="match status" value="1"/>
</dbReference>
<evidence type="ECO:0000259" key="7">
    <source>
        <dbReference type="PROSITE" id="PS50893"/>
    </source>
</evidence>
<dbReference type="InterPro" id="IPR003439">
    <property type="entry name" value="ABC_transporter-like_ATP-bd"/>
</dbReference>
<evidence type="ECO:0000256" key="3">
    <source>
        <dbReference type="ARBA" id="ARBA00022741"/>
    </source>
</evidence>
<keyword evidence="2" id="KW-0813">Transport</keyword>
<evidence type="ECO:0000256" key="5">
    <source>
        <dbReference type="SAM" id="MobiDB-lite"/>
    </source>
</evidence>
<feature type="domain" description="ABC transporter" evidence="7">
    <location>
        <begin position="2"/>
        <end position="228"/>
    </location>
</feature>
<protein>
    <recommendedName>
        <fullName evidence="7">ABC transporter domain-containing protein</fullName>
    </recommendedName>
</protein>
<proteinExistence type="inferred from homology"/>
<feature type="transmembrane region" description="Helical" evidence="6">
    <location>
        <begin position="973"/>
        <end position="991"/>
    </location>
</feature>
<feature type="compositionally biased region" description="Basic and acidic residues" evidence="5">
    <location>
        <begin position="486"/>
        <end position="518"/>
    </location>
</feature>
<evidence type="ECO:0000256" key="4">
    <source>
        <dbReference type="ARBA" id="ARBA00022840"/>
    </source>
</evidence>
<reference evidence="9" key="1">
    <citation type="journal article" date="2019" name="Int. J. Syst. Evol. Microbiol.">
        <title>The Global Catalogue of Microorganisms (GCM) 10K type strain sequencing project: providing services to taxonomists for standard genome sequencing and annotation.</title>
        <authorList>
            <consortium name="The Broad Institute Genomics Platform"/>
            <consortium name="The Broad Institute Genome Sequencing Center for Infectious Disease"/>
            <person name="Wu L."/>
            <person name="Ma J."/>
        </authorList>
    </citation>
    <scope>NUCLEOTIDE SEQUENCE [LARGE SCALE GENOMIC DNA]</scope>
    <source>
        <strain evidence="9">JCM 16373</strain>
    </source>
</reference>
<gene>
    <name evidence="8" type="ORF">GCM10009863_45390</name>
</gene>
<feature type="compositionally biased region" description="Low complexity" evidence="5">
    <location>
        <begin position="658"/>
        <end position="675"/>
    </location>
</feature>
<evidence type="ECO:0000256" key="2">
    <source>
        <dbReference type="ARBA" id="ARBA00022448"/>
    </source>
</evidence>
<feature type="region of interest" description="Disordered" evidence="5">
    <location>
        <begin position="322"/>
        <end position="343"/>
    </location>
</feature>
<dbReference type="Pfam" id="PF00005">
    <property type="entry name" value="ABC_tran"/>
    <property type="match status" value="1"/>
</dbReference>
<feature type="transmembrane region" description="Helical" evidence="6">
    <location>
        <begin position="910"/>
        <end position="927"/>
    </location>
</feature>
<feature type="compositionally biased region" description="Low complexity" evidence="5">
    <location>
        <begin position="535"/>
        <end position="547"/>
    </location>
</feature>
<keyword evidence="4" id="KW-0067">ATP-binding</keyword>
<keyword evidence="9" id="KW-1185">Reference proteome</keyword>
<feature type="transmembrane region" description="Helical" evidence="6">
    <location>
        <begin position="820"/>
        <end position="846"/>
    </location>
</feature>
<feature type="compositionally biased region" description="Low complexity" evidence="5">
    <location>
        <begin position="612"/>
        <end position="621"/>
    </location>
</feature>
<feature type="region of interest" description="Disordered" evidence="5">
    <location>
        <begin position="374"/>
        <end position="701"/>
    </location>
</feature>
<feature type="transmembrane region" description="Helical" evidence="6">
    <location>
        <begin position="728"/>
        <end position="746"/>
    </location>
</feature>
<evidence type="ECO:0000313" key="9">
    <source>
        <dbReference type="Proteomes" id="UP001501447"/>
    </source>
</evidence>
<feature type="compositionally biased region" description="Low complexity" evidence="5">
    <location>
        <begin position="627"/>
        <end position="641"/>
    </location>
</feature>
<dbReference type="PROSITE" id="PS50893">
    <property type="entry name" value="ABC_TRANSPORTER_2"/>
    <property type="match status" value="1"/>
</dbReference>
<comment type="similarity">
    <text evidence="1">Belongs to the ABC transporter superfamily.</text>
</comment>
<dbReference type="InterPro" id="IPR003593">
    <property type="entry name" value="AAA+_ATPase"/>
</dbReference>
<dbReference type="SUPFAM" id="SSF52540">
    <property type="entry name" value="P-loop containing nucleoside triphosphate hydrolases"/>
    <property type="match status" value="1"/>
</dbReference>
<dbReference type="EMBL" id="BAAARJ010000015">
    <property type="protein sequence ID" value="GAA2625631.1"/>
    <property type="molecule type" value="Genomic_DNA"/>
</dbReference>
<dbReference type="SMART" id="SM00382">
    <property type="entry name" value="AAA"/>
    <property type="match status" value="1"/>
</dbReference>
<evidence type="ECO:0000256" key="6">
    <source>
        <dbReference type="SAM" id="Phobius"/>
    </source>
</evidence>
<organism evidence="8 9">
    <name type="scientific">Streptomyces axinellae</name>
    <dbReference type="NCBI Taxonomy" id="552788"/>
    <lineage>
        <taxon>Bacteria</taxon>
        <taxon>Bacillati</taxon>
        <taxon>Actinomycetota</taxon>
        <taxon>Actinomycetes</taxon>
        <taxon>Kitasatosporales</taxon>
        <taxon>Streptomycetaceae</taxon>
        <taxon>Streptomyces</taxon>
    </lineage>
</organism>
<keyword evidence="6" id="KW-0812">Transmembrane</keyword>
<accession>A0ABP6CVT1</accession>
<dbReference type="PANTHER" id="PTHR43335">
    <property type="entry name" value="ABC TRANSPORTER, ATP-BINDING PROTEIN"/>
    <property type="match status" value="1"/>
</dbReference>
<name>A0ABP6CVT1_9ACTN</name>
<sequence length="1000" mass="101536">MIQAIGLTSTPRRKRLPCVDDLTFEACSGKVTVLLGPAGSGKSEALRLMLQLVPGRGVALFRGRSVHRIPHPAREIGVLLGDVPGHPARTARSHLRMLTAVAGVPLDRADDVLDVVGLSGLAHHRLGDFSLGMDRRLGMAAALLGDPHTLVLDEPARGLSPREASWLNGLLRGYAEQGGLVLTTSRDPKEAARIADRVVSVDSGRLVADQDAEDFSRTRLRPRVAVRTPHAERFAAVLTQEARGAERSQRGRGVVEVVCDGGSRVSVYGSNCAAVGESAFRHGILVHQLAEEIGDAGDSHHPGPLARADGRAPGEVTAVRTHDLPTEMESDGPRGPEASGEGGGAMLVEAARIDCEVEVDTDSGGSLTLATAVASTSEVGSRPMLQPEADPQPRSQAEPPAESRSAGGPGPSTGHASVPAPGTSRRACGGETEVRADAETVTGMGISNLVSGEPPQGSSCAGGGGHSGGDGRRRGAEAADVNAETQGREVRPEVTPHPDERLSEPESEGFRGDAEEALVRVSAAARGAEGREPKTSAASVTSPAAAPQGPIALEISAGLNPSGSPLLGDGADSAPPEALDAPSAFGSALTSSSTSTAPSSPPPSSTVPTAPPTSNSSATPTAPAPTTPQTQASVSSVSSVSPNGAEPATLNPSTPVSSHLAPADATPAAPAHSATPPAPTPSAHPGVRSEGRGVSVELPPRLPVARRSGPVAPVRYELRRLFGVRTPWVVLGLALLSALAVAVVVARAGGDATDEHVAGLSPAMKLLTGWPPGSPFLVPPAALAAGLLGALAFGQEFRYPALVPAHVPVPRRLGLLGAKLLVSAGTAVALCLVTALVNGAALTLLYGMDSGALTFPAGTFDLSSLLVPVGPAGAGAAGLSIGAQVALVLMLSIGCAWAGVLAAGVSRSTIVGTAAVVAVPLLVAPLVRKWLGGPGAQSLEGLPERLRSTMLVPWPPGAEQWFTVVLRIGAQPVGRALALSLTVLLCAYALTSLRGRPRHR</sequence>
<evidence type="ECO:0000256" key="1">
    <source>
        <dbReference type="ARBA" id="ARBA00005417"/>
    </source>
</evidence>
<keyword evidence="6" id="KW-0472">Membrane</keyword>
<keyword evidence="3" id="KW-0547">Nucleotide-binding</keyword>
<feature type="compositionally biased region" description="Pro residues" evidence="5">
    <location>
        <begin position="599"/>
        <end position="611"/>
    </location>
</feature>
<evidence type="ECO:0000313" key="8">
    <source>
        <dbReference type="EMBL" id="GAA2625631.1"/>
    </source>
</evidence>
<keyword evidence="6" id="KW-1133">Transmembrane helix</keyword>
<dbReference type="Proteomes" id="UP001501447">
    <property type="component" value="Unassembled WGS sequence"/>
</dbReference>
<feature type="transmembrane region" description="Helical" evidence="6">
    <location>
        <begin position="881"/>
        <end position="903"/>
    </location>
</feature>
<dbReference type="PANTHER" id="PTHR43335:SF4">
    <property type="entry name" value="ABC TRANSPORTER, ATP-BINDING PROTEIN"/>
    <property type="match status" value="1"/>
</dbReference>
<feature type="compositionally biased region" description="Low complexity" evidence="5">
    <location>
        <begin position="582"/>
        <end position="598"/>
    </location>
</feature>
<dbReference type="InterPro" id="IPR027417">
    <property type="entry name" value="P-loop_NTPase"/>
</dbReference>
<comment type="caution">
    <text evidence="8">The sequence shown here is derived from an EMBL/GenBank/DDBJ whole genome shotgun (WGS) entry which is preliminary data.</text>
</comment>